<organism evidence="1 2">
    <name type="scientific">Propioniciclava sinopodophylli</name>
    <dbReference type="NCBI Taxonomy" id="1837344"/>
    <lineage>
        <taxon>Bacteria</taxon>
        <taxon>Bacillati</taxon>
        <taxon>Actinomycetota</taxon>
        <taxon>Actinomycetes</taxon>
        <taxon>Propionibacteriales</taxon>
        <taxon>Propionibacteriaceae</taxon>
        <taxon>Propioniciclava</taxon>
    </lineage>
</organism>
<dbReference type="Proteomes" id="UP000292373">
    <property type="component" value="Unassembled WGS sequence"/>
</dbReference>
<keyword evidence="2" id="KW-1185">Reference proteome</keyword>
<evidence type="ECO:0000313" key="2">
    <source>
        <dbReference type="Proteomes" id="UP000292373"/>
    </source>
</evidence>
<gene>
    <name evidence="1" type="ORF">ET989_06475</name>
</gene>
<comment type="caution">
    <text evidence="1">The sequence shown here is derived from an EMBL/GenBank/DDBJ whole genome shotgun (WGS) entry which is preliminary data.</text>
</comment>
<name>A0A4Q9KEC8_9ACTN</name>
<sequence length="107" mass="11909">MALARVLTRGSFLDVACDPDTPGTQRRALVEREVYRILPDAEDAEAWRAVARVWTMVTDLSDLIRTARLVGMIPEDAKYNVLRYSWLAQPAQGLGGRAEAHREGGAR</sequence>
<protein>
    <submittedName>
        <fullName evidence="1">Uncharacterized protein</fullName>
    </submittedName>
</protein>
<dbReference type="OrthoDB" id="4922445at2"/>
<dbReference type="EMBL" id="SDMQ01000005">
    <property type="protein sequence ID" value="TBT85387.1"/>
    <property type="molecule type" value="Genomic_DNA"/>
</dbReference>
<dbReference type="RefSeq" id="WP_131167728.1">
    <property type="nucleotide sequence ID" value="NZ_SDMQ01000005.1"/>
</dbReference>
<reference evidence="1 2" key="1">
    <citation type="submission" date="2019-01" db="EMBL/GenBank/DDBJ databases">
        <title>Lactibacter flavus gen. nov., sp. nov., a novel bacterium of the family Propionibacteriaceae isolated from raw milk and dairy products.</title>
        <authorList>
            <person name="Huptas C."/>
            <person name="Wenning M."/>
            <person name="Breitenwieser F."/>
            <person name="Doll E."/>
            <person name="Von Neubeck M."/>
            <person name="Busse H.-J."/>
            <person name="Scherer S."/>
        </authorList>
    </citation>
    <scope>NUCLEOTIDE SEQUENCE [LARGE SCALE GENOMIC DNA]</scope>
    <source>
        <strain evidence="1 2">KCTC 33808</strain>
    </source>
</reference>
<dbReference type="AlphaFoldDB" id="A0A4Q9KEC8"/>
<proteinExistence type="predicted"/>
<evidence type="ECO:0000313" key="1">
    <source>
        <dbReference type="EMBL" id="TBT85387.1"/>
    </source>
</evidence>
<accession>A0A4Q9KEC8</accession>